<comment type="caution">
    <text evidence="1">The sequence shown here is derived from an EMBL/GenBank/DDBJ whole genome shotgun (WGS) entry which is preliminary data.</text>
</comment>
<gene>
    <name evidence="1" type="ORF">TSA66_03445</name>
</gene>
<name>A0A0C2BJA8_9BURK</name>
<sequence>MNGSARSRIVQAEAGSDAALARFDAAVLNALRETETTLTVYARDLDRHADLTRARDQSALASRQARELCRYGRADFLTALDAERTLATAESALAASDAQLTSDQIAVFLALGGGWEPQ</sequence>
<protein>
    <recommendedName>
        <fullName evidence="3">RND transporter</fullName>
    </recommendedName>
</protein>
<evidence type="ECO:0000313" key="2">
    <source>
        <dbReference type="Proteomes" id="UP000031572"/>
    </source>
</evidence>
<reference evidence="1 2" key="1">
    <citation type="submission" date="2014-12" db="EMBL/GenBank/DDBJ databases">
        <title>Denitrispirillum autotrophicum gen. nov., sp. nov., Denitrifying, Facultatively Autotrophic Bacteria Isolated from Rice Paddy Soil.</title>
        <authorList>
            <person name="Ishii S."/>
            <person name="Ashida N."/>
            <person name="Ohno H."/>
            <person name="Otsuka S."/>
            <person name="Yokota A."/>
            <person name="Senoo K."/>
        </authorList>
    </citation>
    <scope>NUCLEOTIDE SEQUENCE [LARGE SCALE GENOMIC DNA]</scope>
    <source>
        <strain evidence="1 2">TSA66</strain>
    </source>
</reference>
<evidence type="ECO:0008006" key="3">
    <source>
        <dbReference type="Google" id="ProtNLM"/>
    </source>
</evidence>
<dbReference type="InterPro" id="IPR010131">
    <property type="entry name" value="MdtP/NodT-like"/>
</dbReference>
<dbReference type="EMBL" id="JWJG01000028">
    <property type="protein sequence ID" value="KIF80079.1"/>
    <property type="molecule type" value="Genomic_DNA"/>
</dbReference>
<dbReference type="AlphaFoldDB" id="A0A0C2BJA8"/>
<dbReference type="Gene3D" id="1.20.1600.10">
    <property type="entry name" value="Outer membrane efflux proteins (OEP)"/>
    <property type="match status" value="1"/>
</dbReference>
<keyword evidence="2" id="KW-1185">Reference proteome</keyword>
<dbReference type="SUPFAM" id="SSF56954">
    <property type="entry name" value="Outer membrane efflux proteins (OEP)"/>
    <property type="match status" value="1"/>
</dbReference>
<proteinExistence type="predicted"/>
<dbReference type="STRING" id="709839.TSA66_03445"/>
<dbReference type="Proteomes" id="UP000031572">
    <property type="component" value="Unassembled WGS sequence"/>
</dbReference>
<organism evidence="1 2">
    <name type="scientific">Noviherbaspirillum autotrophicum</name>
    <dbReference type="NCBI Taxonomy" id="709839"/>
    <lineage>
        <taxon>Bacteria</taxon>
        <taxon>Pseudomonadati</taxon>
        <taxon>Pseudomonadota</taxon>
        <taxon>Betaproteobacteria</taxon>
        <taxon>Burkholderiales</taxon>
        <taxon>Oxalobacteraceae</taxon>
        <taxon>Noviherbaspirillum</taxon>
    </lineage>
</organism>
<dbReference type="PANTHER" id="PTHR30203:SF21">
    <property type="entry name" value="OUTER MEMBRANE COMPONENT OF MULTIDRUG EFFLUX PUMP-RELATED"/>
    <property type="match status" value="1"/>
</dbReference>
<dbReference type="PANTHER" id="PTHR30203">
    <property type="entry name" value="OUTER MEMBRANE CATION EFFLUX PROTEIN"/>
    <property type="match status" value="1"/>
</dbReference>
<accession>A0A0C2BJA8</accession>
<evidence type="ECO:0000313" key="1">
    <source>
        <dbReference type="EMBL" id="KIF80079.1"/>
    </source>
</evidence>